<dbReference type="EMBL" id="CU459003">
    <property type="protein sequence ID" value="CAM78171.1"/>
    <property type="molecule type" value="Genomic_DNA"/>
</dbReference>
<proteinExistence type="predicted"/>
<evidence type="ECO:0000313" key="2">
    <source>
        <dbReference type="EMBL" id="CAM78171.1"/>
    </source>
</evidence>
<feature type="compositionally biased region" description="Basic residues" evidence="1">
    <location>
        <begin position="61"/>
        <end position="86"/>
    </location>
</feature>
<feature type="region of interest" description="Disordered" evidence="1">
    <location>
        <begin position="47"/>
        <end position="112"/>
    </location>
</feature>
<dbReference type="AlphaFoldDB" id="A4U5L4"/>
<feature type="compositionally biased region" description="Pro residues" evidence="1">
    <location>
        <begin position="88"/>
        <end position="101"/>
    </location>
</feature>
<feature type="compositionally biased region" description="Low complexity" evidence="1">
    <location>
        <begin position="11"/>
        <end position="29"/>
    </location>
</feature>
<accession>A4U5L4</accession>
<feature type="region of interest" description="Disordered" evidence="1">
    <location>
        <begin position="1"/>
        <end position="32"/>
    </location>
</feature>
<gene>
    <name evidence="2" type="ORF">MGR_4239</name>
</gene>
<organism evidence="2">
    <name type="scientific">Magnetospirillum gryphiswaldense</name>
    <dbReference type="NCBI Taxonomy" id="55518"/>
    <lineage>
        <taxon>Bacteria</taxon>
        <taxon>Pseudomonadati</taxon>
        <taxon>Pseudomonadota</taxon>
        <taxon>Alphaproteobacteria</taxon>
        <taxon>Rhodospirillales</taxon>
        <taxon>Rhodospirillaceae</taxon>
        <taxon>Magnetospirillum</taxon>
    </lineage>
</organism>
<protein>
    <submittedName>
        <fullName evidence="2">Uncharacterized protein</fullName>
    </submittedName>
</protein>
<evidence type="ECO:0000256" key="1">
    <source>
        <dbReference type="SAM" id="MobiDB-lite"/>
    </source>
</evidence>
<reference evidence="2" key="1">
    <citation type="journal article" date="2007" name="J. Bacteriol.">
        <title>Comparative genome analysis of four magnetotactic bacteria reveals a complex set of group-specific genes implicated in magnetosome biomineralization and function.</title>
        <authorList>
            <person name="Richter M."/>
            <person name="Kube M."/>
            <person name="Bazylinski D.A."/>
            <person name="Lombardot T."/>
            <person name="Gloeckner F.O."/>
            <person name="Reinhardt R."/>
            <person name="Schueler D."/>
        </authorList>
    </citation>
    <scope>NUCLEOTIDE SEQUENCE</scope>
    <source>
        <strain evidence="2">MSR-1</strain>
    </source>
</reference>
<sequence>MPGQRPALPKRQGGARAHQGRRMGQQMQRQRARPLAWMIRGGRLGCARLPMGHPGPGPRWRGQHRHSPHGQKRSPLRSWRRCHGRAPRPAPVHWPWPPPVPATDQGNGAQAN</sequence>
<name>A4U5L4_9PROT</name>